<reference evidence="2 3" key="1">
    <citation type="journal article" date="2018" name="Front. Microbiol.">
        <title>Genome-Wide Analysis of Corynespora cassiicola Leaf Fall Disease Putative Effectors.</title>
        <authorList>
            <person name="Lopez D."/>
            <person name="Ribeiro S."/>
            <person name="Label P."/>
            <person name="Fumanal B."/>
            <person name="Venisse J.S."/>
            <person name="Kohler A."/>
            <person name="de Oliveira R.R."/>
            <person name="Labutti K."/>
            <person name="Lipzen A."/>
            <person name="Lail K."/>
            <person name="Bauer D."/>
            <person name="Ohm R.A."/>
            <person name="Barry K.W."/>
            <person name="Spatafora J."/>
            <person name="Grigoriev I.V."/>
            <person name="Martin F.M."/>
            <person name="Pujade-Renaud V."/>
        </authorList>
    </citation>
    <scope>NUCLEOTIDE SEQUENCE [LARGE SCALE GENOMIC DNA]</scope>
    <source>
        <strain evidence="2 3">Philippines</strain>
    </source>
</reference>
<evidence type="ECO:0000256" key="1">
    <source>
        <dbReference type="SAM" id="MobiDB-lite"/>
    </source>
</evidence>
<keyword evidence="3" id="KW-1185">Reference proteome</keyword>
<dbReference type="AlphaFoldDB" id="A0A2T2NPE4"/>
<feature type="compositionally biased region" description="Basic and acidic residues" evidence="1">
    <location>
        <begin position="235"/>
        <end position="260"/>
    </location>
</feature>
<feature type="region of interest" description="Disordered" evidence="1">
    <location>
        <begin position="1"/>
        <end position="20"/>
    </location>
</feature>
<organism evidence="2 3">
    <name type="scientific">Corynespora cassiicola Philippines</name>
    <dbReference type="NCBI Taxonomy" id="1448308"/>
    <lineage>
        <taxon>Eukaryota</taxon>
        <taxon>Fungi</taxon>
        <taxon>Dikarya</taxon>
        <taxon>Ascomycota</taxon>
        <taxon>Pezizomycotina</taxon>
        <taxon>Dothideomycetes</taxon>
        <taxon>Pleosporomycetidae</taxon>
        <taxon>Pleosporales</taxon>
        <taxon>Corynesporascaceae</taxon>
        <taxon>Corynespora</taxon>
    </lineage>
</organism>
<dbReference type="Proteomes" id="UP000240883">
    <property type="component" value="Unassembled WGS sequence"/>
</dbReference>
<feature type="compositionally biased region" description="Polar residues" evidence="1">
    <location>
        <begin position="387"/>
        <end position="401"/>
    </location>
</feature>
<sequence length="642" mass="71628">MEMLLARALGFTQHEPDADSRFAPRLTRSVAIPPVLGLESSKEKKKAGKKEVKGNGCGRNGAQDQNPIPGQWPESQSGETVLGEASGEEPAKFLRTYAKTLHAHSIRPAEFTEFLDGLNALCVATNTTPADLLQADIQMDSPAWILRSFIEAANEAFFAPRGLRVSFQSLSTLVDAAKIPEERGQRAGAVVSALDEQATPERRAQALHPWIEALELNVPEPSAQTLLLREMSERFRMRSGDSPPRVETHRTGTESSEARSEQQSSDPPHSIPELPANAQEQTNSPPPSGGQWATPWFAPWGLGGRGRWSSFNTPANGTFSTRGNPNGGRGFANGNEKWTAWADSWCQWGDEWGKQWEQYGEQFEKKAEELQRKAEAFEARIDGRAPPQNTRSAAGPSTNERASAASMCGPEGLAGQTTGVLRTETEKPLSVNPSNEKIKDDLLKKLSKKEHDDDDDASSISSGSSDSSSDSDSDSEEDLRDPEKIFHSRVRQINESAETSARKGKKDQAEIFHEREVAIEKAQRERTALEQKIEAKKRKRELRKEWRAKKRELRKEWKEKRRELRRGGENKGKGKEKKRENKAVLREAKKVHRQRVKQLRREMMEARKGLKEEQKNLGRGQGLVADAKAKQMVWVVVENLGV</sequence>
<evidence type="ECO:0000313" key="2">
    <source>
        <dbReference type="EMBL" id="PSN67249.1"/>
    </source>
</evidence>
<evidence type="ECO:0000313" key="3">
    <source>
        <dbReference type="Proteomes" id="UP000240883"/>
    </source>
</evidence>
<dbReference type="PANTHER" id="PTHR38887:SF1">
    <property type="entry name" value="RAS MODIFICATION PROTEIN ERF4"/>
    <property type="match status" value="1"/>
</dbReference>
<feature type="compositionally biased region" description="Polar residues" evidence="1">
    <location>
        <begin position="62"/>
        <end position="79"/>
    </location>
</feature>
<dbReference type="OrthoDB" id="3068835at2759"/>
<feature type="region of interest" description="Disordered" evidence="1">
    <location>
        <begin position="557"/>
        <end position="596"/>
    </location>
</feature>
<dbReference type="STRING" id="1448308.A0A2T2NPE4"/>
<protein>
    <submittedName>
        <fullName evidence="2">Uncharacterized protein</fullName>
    </submittedName>
</protein>
<accession>A0A2T2NPE4</accession>
<feature type="compositionally biased region" description="Low complexity" evidence="1">
    <location>
        <begin position="458"/>
        <end position="468"/>
    </location>
</feature>
<gene>
    <name evidence="2" type="ORF">BS50DRAFT_573972</name>
</gene>
<proteinExistence type="predicted"/>
<dbReference type="PANTHER" id="PTHR38887">
    <property type="entry name" value="CHROMOSOME 21, WHOLE GENOME SHOTGUN SEQUENCE"/>
    <property type="match status" value="1"/>
</dbReference>
<feature type="compositionally biased region" description="Basic and acidic residues" evidence="1">
    <location>
        <begin position="557"/>
        <end position="588"/>
    </location>
</feature>
<feature type="region of interest" description="Disordered" evidence="1">
    <location>
        <begin position="378"/>
        <end position="510"/>
    </location>
</feature>
<name>A0A2T2NPE4_CORCC</name>
<feature type="region of interest" description="Disordered" evidence="1">
    <location>
        <begin position="235"/>
        <end position="334"/>
    </location>
</feature>
<dbReference type="EMBL" id="KZ678135">
    <property type="protein sequence ID" value="PSN67249.1"/>
    <property type="molecule type" value="Genomic_DNA"/>
</dbReference>
<feature type="region of interest" description="Disordered" evidence="1">
    <location>
        <begin position="37"/>
        <end position="85"/>
    </location>
</feature>
<feature type="compositionally biased region" description="Acidic residues" evidence="1">
    <location>
        <begin position="469"/>
        <end position="480"/>
    </location>
</feature>
<dbReference type="InterPro" id="IPR053221">
    <property type="entry name" value="Burnettramic_acid_biosynth"/>
</dbReference>
<feature type="compositionally biased region" description="Polar residues" evidence="1">
    <location>
        <begin position="309"/>
        <end position="324"/>
    </location>
</feature>